<dbReference type="Gene3D" id="2.60.40.10">
    <property type="entry name" value="Immunoglobulins"/>
    <property type="match status" value="1"/>
</dbReference>
<dbReference type="Pfam" id="PF00620">
    <property type="entry name" value="RhoGAP"/>
    <property type="match status" value="1"/>
</dbReference>
<dbReference type="PROSITE" id="PS50238">
    <property type="entry name" value="RHOGAP"/>
    <property type="match status" value="1"/>
</dbReference>
<name>A0A232F2B7_9HYME</name>
<dbReference type="InterPro" id="IPR031896">
    <property type="entry name" value="INPP5B_PH_dom"/>
</dbReference>
<evidence type="ECO:0000256" key="3">
    <source>
        <dbReference type="ARBA" id="ARBA00005910"/>
    </source>
</evidence>
<dbReference type="SMART" id="SM00128">
    <property type="entry name" value="IPPc"/>
    <property type="match status" value="1"/>
</dbReference>
<dbReference type="InterPro" id="IPR047078">
    <property type="entry name" value="RhoGAP_OCRL1"/>
</dbReference>
<comment type="subcellular location">
    <subcellularLocation>
        <location evidence="2">Cytoplasmic vesicle</location>
        <location evidence="2">Phagosome membrane</location>
    </subcellularLocation>
    <subcellularLocation>
        <location evidence="1">Early endosome membrane</location>
    </subcellularLocation>
</comment>
<keyword evidence="6" id="KW-0378">Hydrolase</keyword>
<dbReference type="InterPro" id="IPR013783">
    <property type="entry name" value="Ig-like_fold"/>
</dbReference>
<keyword evidence="12" id="KW-1185">Reference proteome</keyword>
<dbReference type="EC" id="3.1.3.36" evidence="4"/>
<dbReference type="GO" id="GO:0046856">
    <property type="term" value="P:phosphatidylinositol dephosphorylation"/>
    <property type="evidence" value="ECO:0007669"/>
    <property type="project" value="InterPro"/>
</dbReference>
<dbReference type="CDD" id="cd04380">
    <property type="entry name" value="RhoGAP_OCRL1"/>
    <property type="match status" value="1"/>
</dbReference>
<evidence type="ECO:0000256" key="4">
    <source>
        <dbReference type="ARBA" id="ARBA00013044"/>
    </source>
</evidence>
<keyword evidence="7" id="KW-0443">Lipid metabolism</keyword>
<keyword evidence="8" id="KW-0472">Membrane</keyword>
<organism evidence="11 12">
    <name type="scientific">Trichomalopsis sarcophagae</name>
    <dbReference type="NCBI Taxonomy" id="543379"/>
    <lineage>
        <taxon>Eukaryota</taxon>
        <taxon>Metazoa</taxon>
        <taxon>Ecdysozoa</taxon>
        <taxon>Arthropoda</taxon>
        <taxon>Hexapoda</taxon>
        <taxon>Insecta</taxon>
        <taxon>Pterygota</taxon>
        <taxon>Neoptera</taxon>
        <taxon>Endopterygota</taxon>
        <taxon>Hymenoptera</taxon>
        <taxon>Apocrita</taxon>
        <taxon>Proctotrupomorpha</taxon>
        <taxon>Chalcidoidea</taxon>
        <taxon>Pteromalidae</taxon>
        <taxon>Pteromalinae</taxon>
        <taxon>Trichomalopsis</taxon>
    </lineage>
</organism>
<comment type="similarity">
    <text evidence="3">Belongs to the inositol 1,4,5-trisphosphate 5-phosphatase type II family.</text>
</comment>
<evidence type="ECO:0000256" key="9">
    <source>
        <dbReference type="ARBA" id="ARBA00023329"/>
    </source>
</evidence>
<dbReference type="GO" id="GO:0031901">
    <property type="term" value="C:early endosome membrane"/>
    <property type="evidence" value="ECO:0007669"/>
    <property type="project" value="UniProtKB-SubCell"/>
</dbReference>
<reference evidence="11 12" key="1">
    <citation type="journal article" date="2017" name="Curr. Biol.">
        <title>The Evolution of Venom by Co-option of Single-Copy Genes.</title>
        <authorList>
            <person name="Martinson E.O."/>
            <person name="Mrinalini"/>
            <person name="Kelkar Y.D."/>
            <person name="Chang C.H."/>
            <person name="Werren J.H."/>
        </authorList>
    </citation>
    <scope>NUCLEOTIDE SEQUENCE [LARGE SCALE GENOMIC DNA]</scope>
    <source>
        <strain evidence="11 12">Alberta</strain>
        <tissue evidence="11">Whole body</tissue>
    </source>
</reference>
<evidence type="ECO:0000256" key="2">
    <source>
        <dbReference type="ARBA" id="ARBA00004580"/>
    </source>
</evidence>
<dbReference type="FunFam" id="1.10.555.10:FF:000012">
    <property type="entry name" value="Putative inositol polyphosphate 5-phosphatase OCRL-1"/>
    <property type="match status" value="1"/>
</dbReference>
<dbReference type="GO" id="GO:0007165">
    <property type="term" value="P:signal transduction"/>
    <property type="evidence" value="ECO:0007669"/>
    <property type="project" value="InterPro"/>
</dbReference>
<evidence type="ECO:0000256" key="7">
    <source>
        <dbReference type="ARBA" id="ARBA00023098"/>
    </source>
</evidence>
<evidence type="ECO:0000256" key="8">
    <source>
        <dbReference type="ARBA" id="ARBA00023136"/>
    </source>
</evidence>
<dbReference type="AlphaFoldDB" id="A0A232F2B7"/>
<protein>
    <recommendedName>
        <fullName evidence="4">phosphoinositide 5-phosphatase</fullName>
        <ecNumber evidence="4">3.1.3.36</ecNumber>
    </recommendedName>
</protein>
<dbReference type="InterPro" id="IPR000198">
    <property type="entry name" value="RhoGAP_dom"/>
</dbReference>
<dbReference type="FunFam" id="2.60.40.10:FF:000132">
    <property type="entry name" value="Inositol polyphosphate 5-phosphatase OCRL-1 isoform b"/>
    <property type="match status" value="1"/>
</dbReference>
<dbReference type="Gene3D" id="2.30.29.110">
    <property type="match status" value="1"/>
</dbReference>
<dbReference type="Pfam" id="PF16776">
    <property type="entry name" value="INPP5B_PH"/>
    <property type="match status" value="1"/>
</dbReference>
<dbReference type="STRING" id="543379.A0A232F2B7"/>
<dbReference type="PANTHER" id="PTHR11200:SF300">
    <property type="entry name" value="TYPE II INOSITOL 1,4,5-TRISPHOSPHATE 5-PHOSPHATASE"/>
    <property type="match status" value="1"/>
</dbReference>
<dbReference type="InterPro" id="IPR036691">
    <property type="entry name" value="Endo/exonu/phosph_ase_sf"/>
</dbReference>
<dbReference type="InterPro" id="IPR046985">
    <property type="entry name" value="IP5"/>
</dbReference>
<evidence type="ECO:0000313" key="12">
    <source>
        <dbReference type="Proteomes" id="UP000215335"/>
    </source>
</evidence>
<dbReference type="PANTHER" id="PTHR11200">
    <property type="entry name" value="INOSITOL 5-PHOSPHATASE"/>
    <property type="match status" value="1"/>
</dbReference>
<dbReference type="GO" id="GO:0052745">
    <property type="term" value="F:inositol phosphate phosphatase activity"/>
    <property type="evidence" value="ECO:0007669"/>
    <property type="project" value="InterPro"/>
</dbReference>
<feature type="domain" description="Rho-GAP" evidence="10">
    <location>
        <begin position="681"/>
        <end position="872"/>
    </location>
</feature>
<dbReference type="InterPro" id="IPR048869">
    <property type="entry name" value="OCRL-1_2_ASH"/>
</dbReference>
<dbReference type="FunFam" id="3.60.10.10:FF:000004">
    <property type="entry name" value="Type II inositol 1,4,5-trisphosphate 5-phosphatase"/>
    <property type="match status" value="1"/>
</dbReference>
<dbReference type="InterPro" id="IPR008936">
    <property type="entry name" value="Rho_GTPase_activation_prot"/>
</dbReference>
<evidence type="ECO:0000313" key="11">
    <source>
        <dbReference type="EMBL" id="OXU24861.1"/>
    </source>
</evidence>
<dbReference type="SMART" id="SM00324">
    <property type="entry name" value="RhoGAP"/>
    <property type="match status" value="1"/>
</dbReference>
<proteinExistence type="inferred from homology"/>
<dbReference type="InterPro" id="IPR037793">
    <property type="entry name" value="OCRL1/INPP5B_INPP5c"/>
</dbReference>
<dbReference type="Gene3D" id="3.60.10.10">
    <property type="entry name" value="Endonuclease/exonuclease/phosphatase"/>
    <property type="match status" value="1"/>
</dbReference>
<dbReference type="OrthoDB" id="7862313at2759"/>
<comment type="caution">
    <text evidence="11">The sequence shown here is derived from an EMBL/GenBank/DDBJ whole genome shotgun (WGS) entry which is preliminary data.</text>
</comment>
<dbReference type="InterPro" id="IPR000300">
    <property type="entry name" value="IPPc"/>
</dbReference>
<dbReference type="GO" id="GO:0030670">
    <property type="term" value="C:phagocytic vesicle membrane"/>
    <property type="evidence" value="ECO:0007669"/>
    <property type="project" value="UniProtKB-SubCell"/>
</dbReference>
<dbReference type="Gene3D" id="1.10.555.10">
    <property type="entry name" value="Rho GTPase activation protein"/>
    <property type="match status" value="1"/>
</dbReference>
<dbReference type="CDD" id="cd09093">
    <property type="entry name" value="INPP5c_INPP5B"/>
    <property type="match status" value="1"/>
</dbReference>
<keyword evidence="9" id="KW-0968">Cytoplasmic vesicle</keyword>
<dbReference type="EMBL" id="NNAY01001176">
    <property type="protein sequence ID" value="OXU24861.1"/>
    <property type="molecule type" value="Genomic_DNA"/>
</dbReference>
<dbReference type="Pfam" id="PF21310">
    <property type="entry name" value="OCRL-like_ASH"/>
    <property type="match status" value="1"/>
</dbReference>
<evidence type="ECO:0000256" key="1">
    <source>
        <dbReference type="ARBA" id="ARBA00004146"/>
    </source>
</evidence>
<dbReference type="Pfam" id="PF22669">
    <property type="entry name" value="Exo_endo_phos2"/>
    <property type="match status" value="1"/>
</dbReference>
<gene>
    <name evidence="11" type="ORF">TSAR_016416</name>
</gene>
<dbReference type="SUPFAM" id="SSF48350">
    <property type="entry name" value="GTPase activation domain, GAP"/>
    <property type="match status" value="1"/>
</dbReference>
<evidence type="ECO:0000256" key="6">
    <source>
        <dbReference type="ARBA" id="ARBA00022801"/>
    </source>
</evidence>
<sequence>MSTPEQLAIVQSKFTTEEEKACIFLNLFLKAMEAMLIQGWLKTTRLIALVNKGSTNALVILITSRTPPQVYSDLSIERILPIDQDFQCDIGTDEEQKDITDVFLNVTCRKSRTIFEMRPGITTTNLVSAIFQAIDVYQKNKNPTTDFLWIQKLTGSVRSLDNTSDPVQSTTEPVIELESPDLVVSRRNIATGKTPIATRESVVRYQMACKEDDYTYTKVLRIFIGTWNVNGQPPNGITLEQWLSSDEVPPDLYAIGFQELDLSKEAFLFNDTPREDEWRQVVAKSLHPKAVYEQVALVRLVGMMLIIFAKTSHVPHIKNVCIDTVGTGIMGKLGNKGGVAVSCCIHNTSVCFVNAHLAAHCEEYERRNQDYADICSRLNFQTYVPPKGFKDHDQIYWLGDLNYRITEMDGHTAKQLIAAGNLDPILALDQLEQQRRLGRVFYGFHEADIKFKPTYKYDPGTDNWDSSEKGRAPAWCDRVLWKGEPITSLEYRSHPELKISDHKPVSSIFDSKVRVIDVVKYRKIHEELMKKLDKLENEFLPQVTVDTTEIIYETLRFDEPCVKELIVANTGQVPVEFEFIKKLDDSSYCKEWLTITPYTDFIEPGQKCDIKLEVCVDKRSAWKLNSGEDKLYDILVLHLINGKDIFITVTGTYERSCFGCSMEALVHIPVPIREIPIGRIMELENNKNVSQDPYSVPKEVWLLVDRLYRHGIKTAGLFETQGLHSEVLAIRDWLDIGSQDPMPGSVHSVAEALLLLLDSTPEPLVPYNLHNVCLSAATNYLQCKQIVMQLPEIRRTVFLYICSFLQELLNHTQDNGLDAKTLASLFGAFFLRDPPRSRGDRNQRSKTTQVTFDRKKAAFVYHFLINDQSDFIGR</sequence>
<keyword evidence="5" id="KW-0967">Endosome</keyword>
<accession>A0A232F2B7</accession>
<evidence type="ECO:0000256" key="5">
    <source>
        <dbReference type="ARBA" id="ARBA00022753"/>
    </source>
</evidence>
<evidence type="ECO:0000259" key="10">
    <source>
        <dbReference type="PROSITE" id="PS50238"/>
    </source>
</evidence>
<dbReference type="SUPFAM" id="SSF56219">
    <property type="entry name" value="DNase I-like"/>
    <property type="match status" value="1"/>
</dbReference>
<dbReference type="Proteomes" id="UP000215335">
    <property type="component" value="Unassembled WGS sequence"/>
</dbReference>
<dbReference type="GO" id="GO:0004439">
    <property type="term" value="F:phosphatidylinositol-4,5-bisphosphate 5-phosphatase activity"/>
    <property type="evidence" value="ECO:0007669"/>
    <property type="project" value="UniProtKB-EC"/>
</dbReference>